<comment type="caution">
    <text evidence="1">The sequence shown here is derived from an EMBL/GenBank/DDBJ whole genome shotgun (WGS) entry which is preliminary data.</text>
</comment>
<proteinExistence type="predicted"/>
<name>A0A9Q1ISM6_SYNKA</name>
<organism evidence="1 2">
    <name type="scientific">Synaphobranchus kaupii</name>
    <name type="common">Kaup's arrowtooth eel</name>
    <dbReference type="NCBI Taxonomy" id="118154"/>
    <lineage>
        <taxon>Eukaryota</taxon>
        <taxon>Metazoa</taxon>
        <taxon>Chordata</taxon>
        <taxon>Craniata</taxon>
        <taxon>Vertebrata</taxon>
        <taxon>Euteleostomi</taxon>
        <taxon>Actinopterygii</taxon>
        <taxon>Neopterygii</taxon>
        <taxon>Teleostei</taxon>
        <taxon>Anguilliformes</taxon>
        <taxon>Synaphobranchidae</taxon>
        <taxon>Synaphobranchus</taxon>
    </lineage>
</organism>
<sequence length="91" mass="10228">MEDCLLKCKSKCKSTTLSRKRIPSKLDLHFGDHQLASTEELDILGVTIDNRLSWSKHLAKISIRAGRKLGAVRRVACKLNTKSRAHNLQST</sequence>
<evidence type="ECO:0000313" key="1">
    <source>
        <dbReference type="EMBL" id="KAJ8350722.1"/>
    </source>
</evidence>
<reference evidence="1" key="1">
    <citation type="journal article" date="2023" name="Science">
        <title>Genome structures resolve the early diversification of teleost fishes.</title>
        <authorList>
            <person name="Parey E."/>
            <person name="Louis A."/>
            <person name="Montfort J."/>
            <person name="Bouchez O."/>
            <person name="Roques C."/>
            <person name="Iampietro C."/>
            <person name="Lluch J."/>
            <person name="Castinel A."/>
            <person name="Donnadieu C."/>
            <person name="Desvignes T."/>
            <person name="Floi Bucao C."/>
            <person name="Jouanno E."/>
            <person name="Wen M."/>
            <person name="Mejri S."/>
            <person name="Dirks R."/>
            <person name="Jansen H."/>
            <person name="Henkel C."/>
            <person name="Chen W.J."/>
            <person name="Zahm M."/>
            <person name="Cabau C."/>
            <person name="Klopp C."/>
            <person name="Thompson A.W."/>
            <person name="Robinson-Rechavi M."/>
            <person name="Braasch I."/>
            <person name="Lecointre G."/>
            <person name="Bobe J."/>
            <person name="Postlethwait J.H."/>
            <person name="Berthelot C."/>
            <person name="Roest Crollius H."/>
            <person name="Guiguen Y."/>
        </authorList>
    </citation>
    <scope>NUCLEOTIDE SEQUENCE</scope>
    <source>
        <strain evidence="1">WJC10195</strain>
    </source>
</reference>
<dbReference type="EMBL" id="JAINUF010000009">
    <property type="protein sequence ID" value="KAJ8350722.1"/>
    <property type="molecule type" value="Genomic_DNA"/>
</dbReference>
<accession>A0A9Q1ISM6</accession>
<evidence type="ECO:0000313" key="2">
    <source>
        <dbReference type="Proteomes" id="UP001152622"/>
    </source>
</evidence>
<gene>
    <name evidence="1" type="ORF">SKAU_G00258520</name>
</gene>
<protein>
    <submittedName>
        <fullName evidence="1">Uncharacterized protein</fullName>
    </submittedName>
</protein>
<keyword evidence="2" id="KW-1185">Reference proteome</keyword>
<dbReference type="OrthoDB" id="411823at2759"/>
<dbReference type="AlphaFoldDB" id="A0A9Q1ISM6"/>
<dbReference type="Proteomes" id="UP001152622">
    <property type="component" value="Chromosome 9"/>
</dbReference>
<feature type="non-terminal residue" evidence="1">
    <location>
        <position position="91"/>
    </location>
</feature>